<dbReference type="GO" id="GO:1901701">
    <property type="term" value="P:cellular response to oxygen-containing compound"/>
    <property type="evidence" value="ECO:0007669"/>
    <property type="project" value="UniProtKB-ARBA"/>
</dbReference>
<proteinExistence type="inferred from homology"/>
<dbReference type="Gene3D" id="2.10.25.10">
    <property type="entry name" value="Laminin"/>
    <property type="match status" value="1"/>
</dbReference>
<feature type="signal peptide" evidence="22">
    <location>
        <begin position="1"/>
        <end position="21"/>
    </location>
</feature>
<gene>
    <name evidence="26" type="ORF">NXF25_011134</name>
</gene>
<dbReference type="PROSITE" id="PS00135">
    <property type="entry name" value="TRYPSIN_SER"/>
    <property type="match status" value="1"/>
</dbReference>
<feature type="domain" description="EGF-like" evidence="23">
    <location>
        <begin position="38"/>
        <end position="74"/>
    </location>
</feature>
<comment type="similarity">
    <text evidence="5">Belongs to the peptidase S1 family. Snake venom subfamily.</text>
</comment>
<comment type="function">
    <text evidence="2">Snake venom serine protease that may act in the hemostasis system of the prey.</text>
</comment>
<dbReference type="PROSITE" id="PS01186">
    <property type="entry name" value="EGF_2"/>
    <property type="match status" value="1"/>
</dbReference>
<evidence type="ECO:0000259" key="24">
    <source>
        <dbReference type="PROSITE" id="PS50070"/>
    </source>
</evidence>
<dbReference type="InterPro" id="IPR050127">
    <property type="entry name" value="Serine_Proteases_S1"/>
</dbReference>
<comment type="catalytic activity">
    <reaction evidence="1">
        <text>Specific cleavage of Arg-|-Val bond in plasminogen to form plasmin.</text>
        <dbReference type="EC" id="3.4.21.73"/>
    </reaction>
</comment>
<keyword evidence="12 21" id="KW-0645">Protease</keyword>
<organism evidence="26 27">
    <name type="scientific">Crotalus adamanteus</name>
    <name type="common">Eastern diamondback rattlesnake</name>
    <dbReference type="NCBI Taxonomy" id="8729"/>
    <lineage>
        <taxon>Eukaryota</taxon>
        <taxon>Metazoa</taxon>
        <taxon>Chordata</taxon>
        <taxon>Craniata</taxon>
        <taxon>Vertebrata</taxon>
        <taxon>Euteleostomi</taxon>
        <taxon>Lepidosauria</taxon>
        <taxon>Squamata</taxon>
        <taxon>Bifurcata</taxon>
        <taxon>Unidentata</taxon>
        <taxon>Episquamata</taxon>
        <taxon>Toxicofera</taxon>
        <taxon>Serpentes</taxon>
        <taxon>Colubroidea</taxon>
        <taxon>Viperidae</taxon>
        <taxon>Crotalinae</taxon>
        <taxon>Crotalus</taxon>
    </lineage>
</organism>
<dbReference type="PROSITE" id="PS00021">
    <property type="entry name" value="KRINGLE_1"/>
    <property type="match status" value="1"/>
</dbReference>
<dbReference type="PRINTS" id="PR00018">
    <property type="entry name" value="KRINGLE"/>
</dbReference>
<accession>A0AAW1BE83</accession>
<evidence type="ECO:0000259" key="23">
    <source>
        <dbReference type="PROSITE" id="PS50026"/>
    </source>
</evidence>
<evidence type="ECO:0000256" key="8">
    <source>
        <dbReference type="ARBA" id="ARBA00019414"/>
    </source>
</evidence>
<dbReference type="SUPFAM" id="SSF50494">
    <property type="entry name" value="Trypsin-like serine proteases"/>
    <property type="match status" value="1"/>
</dbReference>
<feature type="domain" description="Peptidase S1" evidence="25">
    <location>
        <begin position="180"/>
        <end position="422"/>
    </location>
</feature>
<dbReference type="Pfam" id="PF00051">
    <property type="entry name" value="Kringle"/>
    <property type="match status" value="1"/>
</dbReference>
<dbReference type="FunFam" id="2.40.20.10:FF:000001">
    <property type="entry name" value="Urokinase-type plasminogen activator"/>
    <property type="match status" value="1"/>
</dbReference>
<keyword evidence="17 19" id="KW-1015">Disulfide bond</keyword>
<dbReference type="AlphaFoldDB" id="A0AAW1BE83"/>
<evidence type="ECO:0000256" key="2">
    <source>
        <dbReference type="ARBA" id="ARBA00003258"/>
    </source>
</evidence>
<dbReference type="Pfam" id="PF00089">
    <property type="entry name" value="Trypsin"/>
    <property type="match status" value="1"/>
</dbReference>
<dbReference type="InterPro" id="IPR009003">
    <property type="entry name" value="Peptidase_S1_PA"/>
</dbReference>
<evidence type="ECO:0000256" key="1">
    <source>
        <dbReference type="ARBA" id="ARBA00000942"/>
    </source>
</evidence>
<dbReference type="InterPro" id="IPR038178">
    <property type="entry name" value="Kringle_sf"/>
</dbReference>
<dbReference type="SUPFAM" id="SSF57440">
    <property type="entry name" value="Kringle-like"/>
    <property type="match status" value="1"/>
</dbReference>
<evidence type="ECO:0000256" key="22">
    <source>
        <dbReference type="SAM" id="SignalP"/>
    </source>
</evidence>
<keyword evidence="11 20" id="KW-0420">Kringle</keyword>
<dbReference type="Proteomes" id="UP001474421">
    <property type="component" value="Unassembled WGS sequence"/>
</dbReference>
<dbReference type="CDD" id="cd00190">
    <property type="entry name" value="Tryp_SPc"/>
    <property type="match status" value="1"/>
</dbReference>
<evidence type="ECO:0000256" key="15">
    <source>
        <dbReference type="ARBA" id="ARBA00022825"/>
    </source>
</evidence>
<feature type="chain" id="PRO_5043598098" description="Urokinase-type plasminogen activator" evidence="22">
    <location>
        <begin position="22"/>
        <end position="433"/>
    </location>
</feature>
<keyword evidence="9" id="KW-0964">Secreted</keyword>
<evidence type="ECO:0000256" key="13">
    <source>
        <dbReference type="ARBA" id="ARBA00022729"/>
    </source>
</evidence>
<dbReference type="Gene3D" id="2.40.10.10">
    <property type="entry name" value="Trypsin-like serine proteases"/>
    <property type="match status" value="2"/>
</dbReference>
<comment type="subcellular location">
    <subcellularLocation>
        <location evidence="4">Secreted</location>
    </subcellularLocation>
</comment>
<name>A0AAW1BE83_CROAD</name>
<dbReference type="Gene3D" id="2.40.20.10">
    <property type="entry name" value="Plasminogen Kringle 4"/>
    <property type="match status" value="1"/>
</dbReference>
<dbReference type="InterPro" id="IPR000001">
    <property type="entry name" value="Kringle"/>
</dbReference>
<keyword evidence="10 19" id="KW-0245">EGF-like domain</keyword>
<dbReference type="InterPro" id="IPR001254">
    <property type="entry name" value="Trypsin_dom"/>
</dbReference>
<evidence type="ECO:0000256" key="17">
    <source>
        <dbReference type="ARBA" id="ARBA00023157"/>
    </source>
</evidence>
<dbReference type="InterPro" id="IPR000742">
    <property type="entry name" value="EGF"/>
</dbReference>
<sequence length="433" mass="48645">MNPPAILFVMLSALITERAASTYHWQRQQKLPSKIKYGHKGCGCLNGGTCLTYGLFSQIKSCVCPEGYDGDHCEIDVETRCYTGDGTDYRGTESESENGERCLYWHSDLLKRWPYNAHMEDALERGLGKHNYCRNPNGRSKPWCYVRKGFRTSVTFCDIPTCQTPRRACGQRNIIRSFKIVGGQMAPIESQPWIATIFHSRGNQFFCGGSLIDPCWVLTAAHCFSGIGSDTSRLIIRLGRSATNVTNANDQEFSVERLIIHEAYSQQNRDYNNDIALIKIRSPSGQCAKESGIVGTVCLPSEDLRLRDHSHCEVSGYGKQNKTAIYYSRVLKSANVQLMPQSMCKRYYEGHRVNENMLCASDSAWKSDSCSGDSGGPLTCMYGGRMLLYGIVSWGDGCAKEGKPGVYTRVSRYIPWIESNMNSIHFRSFYPPK</sequence>
<dbReference type="GO" id="GO:0005615">
    <property type="term" value="C:extracellular space"/>
    <property type="evidence" value="ECO:0007669"/>
    <property type="project" value="TreeGrafter"/>
</dbReference>
<evidence type="ECO:0000256" key="3">
    <source>
        <dbReference type="ARBA" id="ARBA00004018"/>
    </source>
</evidence>
<dbReference type="EC" id="3.4.21.73" evidence="7"/>
<evidence type="ECO:0000256" key="12">
    <source>
        <dbReference type="ARBA" id="ARBA00022670"/>
    </source>
</evidence>
<keyword evidence="13 22" id="KW-0732">Signal</keyword>
<evidence type="ECO:0000313" key="26">
    <source>
        <dbReference type="EMBL" id="KAK9400420.1"/>
    </source>
</evidence>
<evidence type="ECO:0000256" key="9">
    <source>
        <dbReference type="ARBA" id="ARBA00022525"/>
    </source>
</evidence>
<comment type="function">
    <text evidence="3">Specifically cleaves the zymogen plasminogen to form the active enzyme plasmin.</text>
</comment>
<dbReference type="GO" id="GO:0004252">
    <property type="term" value="F:serine-type endopeptidase activity"/>
    <property type="evidence" value="ECO:0007669"/>
    <property type="project" value="UniProtKB-EC"/>
</dbReference>
<protein>
    <recommendedName>
        <fullName evidence="8">Urokinase-type plasminogen activator</fullName>
        <ecNumber evidence="7">3.4.21.73</ecNumber>
    </recommendedName>
</protein>
<dbReference type="InterPro" id="IPR043504">
    <property type="entry name" value="Peptidase_S1_PA_chymotrypsin"/>
</dbReference>
<dbReference type="SMART" id="SM00020">
    <property type="entry name" value="Tryp_SPc"/>
    <property type="match status" value="1"/>
</dbReference>
<dbReference type="PROSITE" id="PS00134">
    <property type="entry name" value="TRYPSIN_HIS"/>
    <property type="match status" value="1"/>
</dbReference>
<dbReference type="FunFam" id="2.40.10.10:FF:000003">
    <property type="entry name" value="Transmembrane serine protease 3"/>
    <property type="match status" value="1"/>
</dbReference>
<dbReference type="GO" id="GO:0033628">
    <property type="term" value="P:regulation of cell adhesion mediated by integrin"/>
    <property type="evidence" value="ECO:0007669"/>
    <property type="project" value="TreeGrafter"/>
</dbReference>
<dbReference type="EMBL" id="JAOTOJ010000005">
    <property type="protein sequence ID" value="KAK9400420.1"/>
    <property type="molecule type" value="Genomic_DNA"/>
</dbReference>
<feature type="disulfide bond" evidence="19">
    <location>
        <begin position="64"/>
        <end position="73"/>
    </location>
</feature>
<dbReference type="GO" id="GO:0035821">
    <property type="term" value="P:modulation of process of another organism"/>
    <property type="evidence" value="ECO:0007669"/>
    <property type="project" value="UniProtKB-ARBA"/>
</dbReference>
<evidence type="ECO:0000256" key="11">
    <source>
        <dbReference type="ARBA" id="ARBA00022572"/>
    </source>
</evidence>
<dbReference type="PROSITE" id="PS50240">
    <property type="entry name" value="TRYPSIN_DOM"/>
    <property type="match status" value="1"/>
</dbReference>
<dbReference type="GO" id="GO:0031639">
    <property type="term" value="P:plasminogen activation"/>
    <property type="evidence" value="ECO:0007669"/>
    <property type="project" value="TreeGrafter"/>
</dbReference>
<evidence type="ECO:0000313" key="27">
    <source>
        <dbReference type="Proteomes" id="UP001474421"/>
    </source>
</evidence>
<keyword evidence="18" id="KW-0617">Plasminogen activation</keyword>
<reference evidence="26 27" key="1">
    <citation type="journal article" date="2024" name="Proc. Natl. Acad. Sci. U.S.A.">
        <title>The genetic regulatory architecture and epigenomic basis for age-related changes in rattlesnake venom.</title>
        <authorList>
            <person name="Hogan M.P."/>
            <person name="Holding M.L."/>
            <person name="Nystrom G.S."/>
            <person name="Colston T.J."/>
            <person name="Bartlett D.A."/>
            <person name="Mason A.J."/>
            <person name="Ellsworth S.A."/>
            <person name="Rautsaw R.M."/>
            <person name="Lawrence K.C."/>
            <person name="Strickland J.L."/>
            <person name="He B."/>
            <person name="Fraser P."/>
            <person name="Margres M.J."/>
            <person name="Gilbert D.M."/>
            <person name="Gibbs H.L."/>
            <person name="Parkinson C.L."/>
            <person name="Rokyta D.R."/>
        </authorList>
    </citation>
    <scope>NUCLEOTIDE SEQUENCE [LARGE SCALE GENOMIC DNA]</scope>
    <source>
        <strain evidence="26">DRR0105</strain>
    </source>
</reference>
<dbReference type="InterPro" id="IPR001314">
    <property type="entry name" value="Peptidase_S1A"/>
</dbReference>
<dbReference type="InterPro" id="IPR018114">
    <property type="entry name" value="TRYPSIN_HIS"/>
</dbReference>
<evidence type="ECO:0000256" key="10">
    <source>
        <dbReference type="ARBA" id="ARBA00022536"/>
    </source>
</evidence>
<dbReference type="PROSITE" id="PS00022">
    <property type="entry name" value="EGF_1"/>
    <property type="match status" value="1"/>
</dbReference>
<dbReference type="PANTHER" id="PTHR24264:SF38">
    <property type="entry name" value="UROKINASE-TYPE PLASMINOGEN ACTIVATOR"/>
    <property type="match status" value="1"/>
</dbReference>
<evidence type="ECO:0000256" key="4">
    <source>
        <dbReference type="ARBA" id="ARBA00004613"/>
    </source>
</evidence>
<evidence type="ECO:0000256" key="18">
    <source>
        <dbReference type="ARBA" id="ARBA00023202"/>
    </source>
</evidence>
<dbReference type="InterPro" id="IPR018056">
    <property type="entry name" value="Kringle_CS"/>
</dbReference>
<dbReference type="PROSITE" id="PS50026">
    <property type="entry name" value="EGF_3"/>
    <property type="match status" value="1"/>
</dbReference>
<keyword evidence="15 21" id="KW-0720">Serine protease</keyword>
<keyword evidence="14 21" id="KW-0378">Hydrolase</keyword>
<dbReference type="PRINTS" id="PR00722">
    <property type="entry name" value="CHYMOTRYPSIN"/>
</dbReference>
<dbReference type="PROSITE" id="PS50070">
    <property type="entry name" value="KRINGLE_2"/>
    <property type="match status" value="1"/>
</dbReference>
<evidence type="ECO:0000259" key="25">
    <source>
        <dbReference type="PROSITE" id="PS50240"/>
    </source>
</evidence>
<evidence type="ECO:0000256" key="7">
    <source>
        <dbReference type="ARBA" id="ARBA00013183"/>
    </source>
</evidence>
<comment type="caution">
    <text evidence="26">The sequence shown here is derived from an EMBL/GenBank/DDBJ whole genome shotgun (WGS) entry which is preliminary data.</text>
</comment>
<comment type="subunit">
    <text evidence="6">Monomer.</text>
</comment>
<dbReference type="SMART" id="SM00130">
    <property type="entry name" value="KR"/>
    <property type="match status" value="1"/>
</dbReference>
<evidence type="ECO:0000256" key="14">
    <source>
        <dbReference type="ARBA" id="ARBA00022801"/>
    </source>
</evidence>
<keyword evidence="16" id="KW-0865">Zymogen</keyword>
<evidence type="ECO:0000256" key="6">
    <source>
        <dbReference type="ARBA" id="ARBA00011245"/>
    </source>
</evidence>
<evidence type="ECO:0000256" key="20">
    <source>
        <dbReference type="PROSITE-ProRule" id="PRU00121"/>
    </source>
</evidence>
<comment type="caution">
    <text evidence="19">Lacks conserved residue(s) required for the propagation of feature annotation.</text>
</comment>
<dbReference type="CDD" id="cd00054">
    <property type="entry name" value="EGF_CA"/>
    <property type="match status" value="1"/>
</dbReference>
<dbReference type="PANTHER" id="PTHR24264">
    <property type="entry name" value="TRYPSIN-RELATED"/>
    <property type="match status" value="1"/>
</dbReference>
<dbReference type="InterPro" id="IPR033116">
    <property type="entry name" value="TRYPSIN_SER"/>
</dbReference>
<keyword evidence="27" id="KW-1185">Reference proteome</keyword>
<feature type="domain" description="Kringle" evidence="24">
    <location>
        <begin position="80"/>
        <end position="162"/>
    </location>
</feature>
<evidence type="ECO:0000256" key="19">
    <source>
        <dbReference type="PROSITE-ProRule" id="PRU00076"/>
    </source>
</evidence>
<dbReference type="GO" id="GO:0033993">
    <property type="term" value="P:response to lipid"/>
    <property type="evidence" value="ECO:0007669"/>
    <property type="project" value="UniProtKB-ARBA"/>
</dbReference>
<evidence type="ECO:0000256" key="21">
    <source>
        <dbReference type="RuleBase" id="RU363034"/>
    </source>
</evidence>
<dbReference type="InterPro" id="IPR013806">
    <property type="entry name" value="Kringle-like"/>
</dbReference>
<evidence type="ECO:0000256" key="5">
    <source>
        <dbReference type="ARBA" id="ARBA00009228"/>
    </source>
</evidence>
<dbReference type="CDD" id="cd00108">
    <property type="entry name" value="KR"/>
    <property type="match status" value="1"/>
</dbReference>
<evidence type="ECO:0000256" key="16">
    <source>
        <dbReference type="ARBA" id="ARBA00023145"/>
    </source>
</evidence>